<name>A0ACC1SL66_9APHY</name>
<evidence type="ECO:0000313" key="2">
    <source>
        <dbReference type="Proteomes" id="UP001148662"/>
    </source>
</evidence>
<accession>A0ACC1SL66</accession>
<dbReference type="Proteomes" id="UP001148662">
    <property type="component" value="Unassembled WGS sequence"/>
</dbReference>
<keyword evidence="2" id="KW-1185">Reference proteome</keyword>
<organism evidence="1 2">
    <name type="scientific">Phlebia brevispora</name>
    <dbReference type="NCBI Taxonomy" id="194682"/>
    <lineage>
        <taxon>Eukaryota</taxon>
        <taxon>Fungi</taxon>
        <taxon>Dikarya</taxon>
        <taxon>Basidiomycota</taxon>
        <taxon>Agaricomycotina</taxon>
        <taxon>Agaricomycetes</taxon>
        <taxon>Polyporales</taxon>
        <taxon>Meruliaceae</taxon>
        <taxon>Phlebia</taxon>
    </lineage>
</organism>
<proteinExistence type="predicted"/>
<dbReference type="EMBL" id="JANHOG010001177">
    <property type="protein sequence ID" value="KAJ3542049.1"/>
    <property type="molecule type" value="Genomic_DNA"/>
</dbReference>
<protein>
    <submittedName>
        <fullName evidence="1">Uncharacterized protein</fullName>
    </submittedName>
</protein>
<reference evidence="1" key="1">
    <citation type="submission" date="2022-07" db="EMBL/GenBank/DDBJ databases">
        <title>Genome Sequence of Phlebia brevispora.</title>
        <authorList>
            <person name="Buettner E."/>
        </authorList>
    </citation>
    <scope>NUCLEOTIDE SEQUENCE</scope>
    <source>
        <strain evidence="1">MPL23</strain>
    </source>
</reference>
<evidence type="ECO:0000313" key="1">
    <source>
        <dbReference type="EMBL" id="KAJ3542049.1"/>
    </source>
</evidence>
<sequence length="949" mass="107791">MPKLRLPVELIWLILEHLPNGFEEDADRKAYISARRTLASCMLVSRAFAEYVRPIQWGSIHMTFTTSLNDSLEDGQPLVVANQWPPEGTWKSFHSIQRFFQDRPELAHLIRAFYLTALKVLVPIPGVVSESKLASLLRRFPNIQRLSLDNISIQCSHEAVAEERLVFPPLEHLNIACFGPFLFYRNALEVVSLFPKIEHVTVRSQSWNPGDTEDLFADPSELPHPAPAIRSLTTYFWSSSPAAAVRILVRAGALKDLVYLDVGLLTEANLRSLYIVAAAIAPQLRRLKHLAIWFYLPEDNIIPHAAFEMLSSLTQLEELSLNIFLDMPADSLCEVLEVIAAASTNLRAITLFLCYNSTHTDLHASLAVGGQVRRQIETVMMTQANFKPAPVPLADGRLDRCSPVRQNYGPFGNIGESWKRTMRFVAYGPIIAVFGNVQWPFTPKSTPLLRRQQRVCPTVNFRRADGQIDAWSPRPINCIKTPIYYVPGLVGSLHFTMITGPPRLPSELICIIIEHFNYLPAEPAGEPKRTRKFYRRIQRTLSACMRLSRAWADFVRPLYWHTLRFNIVGISEDDLEAGEFLKAKEGETRRKRWKTLQEIQQFFQDRPELLSKLHQLFLTGCKITTTRKGAHCLEKATTTVFEGQMSNLLQVFPGLCTLYLSNIRVRCSHTAADSCPLVFEWMPRLKIECEDGEMKYSDALDILSLFPRTIEVTLFMADGTEEINSGALSTYKSPHPMPRIEALSTGYPLNEVHRTYLSFQAVRVLIQAGACEDLKFLGIRLPANEYVPFLEIITPAMARSLKRLDIWLNVVPYDYNPALYAIMSTFTELEELYLDLVIEGPSHQPYGDLLDCVISSAPNLRSVFLAMYYFGLPPEFKSSLLDGGEERKRMESNLSKLGDFERASVPHRRLSREFRACLDSIEYCGQPIFYKCGPPLRIGEIEGGWIVRV</sequence>
<gene>
    <name evidence="1" type="ORF">NM688_g6012</name>
</gene>
<comment type="caution">
    <text evidence="1">The sequence shown here is derived from an EMBL/GenBank/DDBJ whole genome shotgun (WGS) entry which is preliminary data.</text>
</comment>